<sequence length="156" mass="16750">MFDAPVDAWYVWLGLAVASLAVFGSASSLPTTPPPDAAGVADTVDSVAADEYETTAEHPLSVSAVRVGPHRLALRNDAGTSHAEFAFGPVTPVARDSRLERVLHGTPVDVAFEDRRAFQQAVIDARTREPTWTAVDRSLIVRRVSWEGQDVTLVGV</sequence>
<name>A0ABD5RAL5_9EURY</name>
<comment type="caution">
    <text evidence="1">The sequence shown here is derived from an EMBL/GenBank/DDBJ whole genome shotgun (WGS) entry which is preliminary data.</text>
</comment>
<dbReference type="Pfam" id="PF23954">
    <property type="entry name" value="DUF7283"/>
    <property type="match status" value="1"/>
</dbReference>
<evidence type="ECO:0000313" key="1">
    <source>
        <dbReference type="EMBL" id="MFC5367041.1"/>
    </source>
</evidence>
<dbReference type="AlphaFoldDB" id="A0ABD5RAL5"/>
<evidence type="ECO:0000313" key="2">
    <source>
        <dbReference type="Proteomes" id="UP001596201"/>
    </source>
</evidence>
<reference evidence="1 2" key="1">
    <citation type="journal article" date="2019" name="Int. J. Syst. Evol. Microbiol.">
        <title>The Global Catalogue of Microorganisms (GCM) 10K type strain sequencing project: providing services to taxonomists for standard genome sequencing and annotation.</title>
        <authorList>
            <consortium name="The Broad Institute Genomics Platform"/>
            <consortium name="The Broad Institute Genome Sequencing Center for Infectious Disease"/>
            <person name="Wu L."/>
            <person name="Ma J."/>
        </authorList>
    </citation>
    <scope>NUCLEOTIDE SEQUENCE [LARGE SCALE GENOMIC DNA]</scope>
    <source>
        <strain evidence="1 2">CGMCC 1.12237</strain>
    </source>
</reference>
<keyword evidence="2" id="KW-1185">Reference proteome</keyword>
<protein>
    <submittedName>
        <fullName evidence="1">Uncharacterized protein</fullName>
    </submittedName>
</protein>
<dbReference type="EMBL" id="JBHSKX010000001">
    <property type="protein sequence ID" value="MFC5367041.1"/>
    <property type="molecule type" value="Genomic_DNA"/>
</dbReference>
<proteinExistence type="predicted"/>
<dbReference type="InterPro" id="IPR055707">
    <property type="entry name" value="DUF7283"/>
</dbReference>
<accession>A0ABD5RAL5</accession>
<dbReference type="RefSeq" id="WP_227231556.1">
    <property type="nucleotide sequence ID" value="NZ_JAJCVJ010000004.1"/>
</dbReference>
<gene>
    <name evidence="1" type="ORF">ACFPJ5_08815</name>
</gene>
<organism evidence="1 2">
    <name type="scientific">Salinirubrum litoreum</name>
    <dbReference type="NCBI Taxonomy" id="1126234"/>
    <lineage>
        <taxon>Archaea</taxon>
        <taxon>Methanobacteriati</taxon>
        <taxon>Methanobacteriota</taxon>
        <taxon>Stenosarchaea group</taxon>
        <taxon>Halobacteria</taxon>
        <taxon>Halobacteriales</taxon>
        <taxon>Haloferacaceae</taxon>
        <taxon>Salinirubrum</taxon>
    </lineage>
</organism>
<dbReference type="Proteomes" id="UP001596201">
    <property type="component" value="Unassembled WGS sequence"/>
</dbReference>